<protein>
    <submittedName>
        <fullName evidence="1">Uncharacterized protein</fullName>
    </submittedName>
</protein>
<evidence type="ECO:0000313" key="1">
    <source>
        <dbReference type="EMBL" id="ETW82697.1"/>
    </source>
</evidence>
<proteinExistence type="predicted"/>
<keyword evidence="2" id="KW-1185">Reference proteome</keyword>
<dbReference type="EMBL" id="KI925457">
    <property type="protein sequence ID" value="ETW82697.1"/>
    <property type="molecule type" value="Genomic_DNA"/>
</dbReference>
<gene>
    <name evidence="1" type="ORF">HETIRDRAFT_408856</name>
</gene>
<dbReference type="Proteomes" id="UP000030671">
    <property type="component" value="Unassembled WGS sequence"/>
</dbReference>
<dbReference type="RefSeq" id="XP_009545031.1">
    <property type="nucleotide sequence ID" value="XM_009546736.1"/>
</dbReference>
<sequence>MGGENKGEVIGPQQLLMSVWYAWRIQWTRGGQRKVGEWRGSGGSISNKRRYPICR</sequence>
<evidence type="ECO:0000313" key="2">
    <source>
        <dbReference type="Proteomes" id="UP000030671"/>
    </source>
</evidence>
<organism evidence="1 2">
    <name type="scientific">Heterobasidion irregulare (strain TC 32-1)</name>
    <dbReference type="NCBI Taxonomy" id="747525"/>
    <lineage>
        <taxon>Eukaryota</taxon>
        <taxon>Fungi</taxon>
        <taxon>Dikarya</taxon>
        <taxon>Basidiomycota</taxon>
        <taxon>Agaricomycotina</taxon>
        <taxon>Agaricomycetes</taxon>
        <taxon>Russulales</taxon>
        <taxon>Bondarzewiaceae</taxon>
        <taxon>Heterobasidion</taxon>
        <taxon>Heterobasidion annosum species complex</taxon>
    </lineage>
</organism>
<dbReference type="GeneID" id="20672733"/>
<reference evidence="1 2" key="1">
    <citation type="journal article" date="2012" name="New Phytol.">
        <title>Insight into trade-off between wood decay and parasitism from the genome of a fungal forest pathogen.</title>
        <authorList>
            <person name="Olson A."/>
            <person name="Aerts A."/>
            <person name="Asiegbu F."/>
            <person name="Belbahri L."/>
            <person name="Bouzid O."/>
            <person name="Broberg A."/>
            <person name="Canback B."/>
            <person name="Coutinho P.M."/>
            <person name="Cullen D."/>
            <person name="Dalman K."/>
            <person name="Deflorio G."/>
            <person name="van Diepen L.T."/>
            <person name="Dunand C."/>
            <person name="Duplessis S."/>
            <person name="Durling M."/>
            <person name="Gonthier P."/>
            <person name="Grimwood J."/>
            <person name="Fossdal C.G."/>
            <person name="Hansson D."/>
            <person name="Henrissat B."/>
            <person name="Hietala A."/>
            <person name="Himmelstrand K."/>
            <person name="Hoffmeister D."/>
            <person name="Hogberg N."/>
            <person name="James T.Y."/>
            <person name="Karlsson M."/>
            <person name="Kohler A."/>
            <person name="Kues U."/>
            <person name="Lee Y.H."/>
            <person name="Lin Y.C."/>
            <person name="Lind M."/>
            <person name="Lindquist E."/>
            <person name="Lombard V."/>
            <person name="Lucas S."/>
            <person name="Lunden K."/>
            <person name="Morin E."/>
            <person name="Murat C."/>
            <person name="Park J."/>
            <person name="Raffaello T."/>
            <person name="Rouze P."/>
            <person name="Salamov A."/>
            <person name="Schmutz J."/>
            <person name="Solheim H."/>
            <person name="Stahlberg J."/>
            <person name="Velez H."/>
            <person name="de Vries R.P."/>
            <person name="Wiebenga A."/>
            <person name="Woodward S."/>
            <person name="Yakovlev I."/>
            <person name="Garbelotto M."/>
            <person name="Martin F."/>
            <person name="Grigoriev I.V."/>
            <person name="Stenlid J."/>
        </authorList>
    </citation>
    <scope>NUCLEOTIDE SEQUENCE [LARGE SCALE GENOMIC DNA]</scope>
    <source>
        <strain evidence="1 2">TC 32-1</strain>
    </source>
</reference>
<name>W4KA34_HETIT</name>
<dbReference type="KEGG" id="hir:HETIRDRAFT_408856"/>
<accession>W4KA34</accession>
<dbReference type="HOGENOM" id="CLU_3032607_0_0_1"/>
<dbReference type="InParanoid" id="W4KA34"/>
<dbReference type="AlphaFoldDB" id="W4KA34"/>